<feature type="domain" description="NADH:flavin oxidoreductase/NADH oxidase N-terminal" evidence="5">
    <location>
        <begin position="23"/>
        <end position="374"/>
    </location>
</feature>
<keyword evidence="7" id="KW-1185">Reference proteome</keyword>
<comment type="cofactor">
    <cofactor evidence="1">
        <name>FMN</name>
        <dbReference type="ChEBI" id="CHEBI:58210"/>
    </cofactor>
</comment>
<dbReference type="Pfam" id="PF00724">
    <property type="entry name" value="Oxidored_FMN"/>
    <property type="match status" value="1"/>
</dbReference>
<keyword evidence="3" id="KW-0288">FMN</keyword>
<dbReference type="InterPro" id="IPR013785">
    <property type="entry name" value="Aldolase_TIM"/>
</dbReference>
<protein>
    <recommendedName>
        <fullName evidence="5">NADH:flavin oxidoreductase/NADH oxidase N-terminal domain-containing protein</fullName>
    </recommendedName>
</protein>
<evidence type="ECO:0000256" key="4">
    <source>
        <dbReference type="ARBA" id="ARBA00023002"/>
    </source>
</evidence>
<dbReference type="GO" id="GO:0003959">
    <property type="term" value="F:NADPH dehydrogenase activity"/>
    <property type="evidence" value="ECO:0007669"/>
    <property type="project" value="UniProtKB-ARBA"/>
</dbReference>
<name>G8ZUH6_TORDE</name>
<dbReference type="SUPFAM" id="SSF51395">
    <property type="entry name" value="FMN-linked oxidoreductases"/>
    <property type="match status" value="1"/>
</dbReference>
<organism evidence="6 7">
    <name type="scientific">Torulaspora delbrueckii</name>
    <name type="common">Yeast</name>
    <name type="synonym">Candida colliculosa</name>
    <dbReference type="NCBI Taxonomy" id="4950"/>
    <lineage>
        <taxon>Eukaryota</taxon>
        <taxon>Fungi</taxon>
        <taxon>Dikarya</taxon>
        <taxon>Ascomycota</taxon>
        <taxon>Saccharomycotina</taxon>
        <taxon>Saccharomycetes</taxon>
        <taxon>Saccharomycetales</taxon>
        <taxon>Saccharomycetaceae</taxon>
        <taxon>Torulaspora</taxon>
    </lineage>
</organism>
<dbReference type="PANTHER" id="PTHR22893">
    <property type="entry name" value="NADH OXIDOREDUCTASE-RELATED"/>
    <property type="match status" value="1"/>
</dbReference>
<evidence type="ECO:0000313" key="7">
    <source>
        <dbReference type="Proteomes" id="UP000005627"/>
    </source>
</evidence>
<keyword evidence="4" id="KW-0560">Oxidoreductase</keyword>
<dbReference type="Proteomes" id="UP000005627">
    <property type="component" value="Chromosome 5"/>
</dbReference>
<dbReference type="GeneID" id="11503663"/>
<dbReference type="CDD" id="cd02933">
    <property type="entry name" value="OYE_like_FMN"/>
    <property type="match status" value="1"/>
</dbReference>
<evidence type="ECO:0000256" key="1">
    <source>
        <dbReference type="ARBA" id="ARBA00001917"/>
    </source>
</evidence>
<dbReference type="PANTHER" id="PTHR22893:SF91">
    <property type="entry name" value="NADPH DEHYDROGENASE 2-RELATED"/>
    <property type="match status" value="1"/>
</dbReference>
<dbReference type="GO" id="GO:0006915">
    <property type="term" value="P:apoptotic process"/>
    <property type="evidence" value="ECO:0007669"/>
    <property type="project" value="UniProtKB-ARBA"/>
</dbReference>
<keyword evidence="3" id="KW-0285">Flavoprotein</keyword>
<evidence type="ECO:0000256" key="3">
    <source>
        <dbReference type="ARBA" id="ARBA00022643"/>
    </source>
</evidence>
<dbReference type="FunFam" id="3.20.20.70:FF:000138">
    <property type="entry name" value="NADPH dehydrogenase 1"/>
    <property type="match status" value="1"/>
</dbReference>
<accession>G8ZUH6</accession>
<gene>
    <name evidence="6" type="primary">TDEL0E00270</name>
    <name evidence="6" type="ORF">TDEL_0E00270</name>
</gene>
<dbReference type="KEGG" id="tdl:TDEL_0E00270"/>
<dbReference type="AlphaFoldDB" id="G8ZUH6"/>
<evidence type="ECO:0000259" key="5">
    <source>
        <dbReference type="Pfam" id="PF00724"/>
    </source>
</evidence>
<dbReference type="EMBL" id="HE616746">
    <property type="protein sequence ID" value="CCE92270.1"/>
    <property type="molecule type" value="Genomic_DNA"/>
</dbReference>
<dbReference type="InParanoid" id="G8ZUH6"/>
<dbReference type="InterPro" id="IPR001155">
    <property type="entry name" value="OxRdtase_FMN_N"/>
</dbReference>
<dbReference type="GO" id="GO:0010181">
    <property type="term" value="F:FMN binding"/>
    <property type="evidence" value="ECO:0007669"/>
    <property type="project" value="InterPro"/>
</dbReference>
<reference evidence="6 7" key="1">
    <citation type="journal article" date="2011" name="Proc. Natl. Acad. Sci. U.S.A.">
        <title>Evolutionary erosion of yeast sex chromosomes by mating-type switching accidents.</title>
        <authorList>
            <person name="Gordon J.L."/>
            <person name="Armisen D."/>
            <person name="Proux-Wera E."/>
            <person name="Oheigeartaigh S.S."/>
            <person name="Byrne K.P."/>
            <person name="Wolfe K.H."/>
        </authorList>
    </citation>
    <scope>NUCLEOTIDE SEQUENCE [LARGE SCALE GENOMIC DNA]</scope>
    <source>
        <strain evidence="7">ATCC 10662 / CBS 1146 / NBRC 0425 / NCYC 2629 / NRRL Y-866</strain>
    </source>
</reference>
<dbReference type="RefSeq" id="XP_003681481.1">
    <property type="nucleotide sequence ID" value="XM_003681433.1"/>
</dbReference>
<dbReference type="HOGENOM" id="CLU_012153_0_0_1"/>
<sequence>MSKEAAEALVSNFEADALNETNLFKSLKVGKSELQHRAVLAPLTRMRALYPGNVPNGKLAGEYYEQRSRRPGTLIITEGTFTSAQSGGYDNAPGIWSQEQITEWKGIFSKIHKNKSFVYLQLWVLGRQAYADSLARDGLRYDSASDGVYMDEELKEKALKSNNPQHGLTNDEIKQYVEDYVQAARNAIEAGADGVEIHSANGYLLNQFLDPISNKRADEYGGSIENRARFTLEVVDALIEAVGHDKVAIRFSPYGTFGGMSGGRDLGLVAQYAYVIGELERRANQGRRLAYIHLVEPRVTSPEFTEGQNAYLDGTNDFALSIWKGPIIRAGNLALHPEVVREMIEDDRTLIAYGRLFIANPDLPDRIAKGLPLNPYDRNTFYFPGSEGYIDYPFYKDSALPA</sequence>
<evidence type="ECO:0000256" key="2">
    <source>
        <dbReference type="ARBA" id="ARBA00005979"/>
    </source>
</evidence>
<dbReference type="STRING" id="1076872.G8ZUH6"/>
<dbReference type="OrthoDB" id="276546at2759"/>
<evidence type="ECO:0000313" key="6">
    <source>
        <dbReference type="EMBL" id="CCE92270.1"/>
    </source>
</evidence>
<proteinExistence type="inferred from homology"/>
<dbReference type="Gene3D" id="3.20.20.70">
    <property type="entry name" value="Aldolase class I"/>
    <property type="match status" value="1"/>
</dbReference>
<dbReference type="eggNOG" id="KOG0134">
    <property type="taxonomic scope" value="Eukaryota"/>
</dbReference>
<dbReference type="InterPro" id="IPR045247">
    <property type="entry name" value="Oye-like"/>
</dbReference>
<comment type="similarity">
    <text evidence="2">Belongs to the NADH:flavin oxidoreductase/NADH oxidase family.</text>
</comment>